<feature type="transmembrane region" description="Helical" evidence="3">
    <location>
        <begin position="6"/>
        <end position="29"/>
    </location>
</feature>
<dbReference type="Gene3D" id="3.40.50.200">
    <property type="entry name" value="Peptidase S8/S53 domain"/>
    <property type="match status" value="1"/>
</dbReference>
<dbReference type="Proteomes" id="UP000008694">
    <property type="component" value="Unassembled WGS sequence"/>
</dbReference>
<keyword evidence="2" id="KW-0732">Signal</keyword>
<keyword evidence="5" id="KW-1185">Reference proteome</keyword>
<gene>
    <name evidence="4" type="ORF">ARALYDRAFT_891340</name>
</gene>
<proteinExistence type="inferred from homology"/>
<dbReference type="HOGENOM" id="CLU_797757_0_0_1"/>
<evidence type="ECO:0000313" key="4">
    <source>
        <dbReference type="EMBL" id="EFH67516.1"/>
    </source>
</evidence>
<keyword evidence="3" id="KW-0812">Transmembrane</keyword>
<keyword evidence="3" id="KW-1133">Transmembrane helix</keyword>
<reference evidence="5" key="1">
    <citation type="journal article" date="2011" name="Nat. Genet.">
        <title>The Arabidopsis lyrata genome sequence and the basis of rapid genome size change.</title>
        <authorList>
            <person name="Hu T.T."/>
            <person name="Pattyn P."/>
            <person name="Bakker E.G."/>
            <person name="Cao J."/>
            <person name="Cheng J.-F."/>
            <person name="Clark R.M."/>
            <person name="Fahlgren N."/>
            <person name="Fawcett J.A."/>
            <person name="Grimwood J."/>
            <person name="Gundlach H."/>
            <person name="Haberer G."/>
            <person name="Hollister J.D."/>
            <person name="Ossowski S."/>
            <person name="Ottilar R.P."/>
            <person name="Salamov A.A."/>
            <person name="Schneeberger K."/>
            <person name="Spannagl M."/>
            <person name="Wang X."/>
            <person name="Yang L."/>
            <person name="Nasrallah M.E."/>
            <person name="Bergelson J."/>
            <person name="Carrington J.C."/>
            <person name="Gaut B.S."/>
            <person name="Schmutz J."/>
            <person name="Mayer K.F.X."/>
            <person name="Van de Peer Y."/>
            <person name="Grigoriev I.V."/>
            <person name="Nordborg M."/>
            <person name="Weigel D."/>
            <person name="Guo Y.-L."/>
        </authorList>
    </citation>
    <scope>NUCLEOTIDE SEQUENCE [LARGE SCALE GENOMIC DNA]</scope>
    <source>
        <strain evidence="5">cv. MN47</strain>
    </source>
</reference>
<organism evidence="5">
    <name type="scientific">Arabidopsis lyrata subsp. lyrata</name>
    <name type="common">Lyre-leaved rock-cress</name>
    <dbReference type="NCBI Taxonomy" id="81972"/>
    <lineage>
        <taxon>Eukaryota</taxon>
        <taxon>Viridiplantae</taxon>
        <taxon>Streptophyta</taxon>
        <taxon>Embryophyta</taxon>
        <taxon>Tracheophyta</taxon>
        <taxon>Spermatophyta</taxon>
        <taxon>Magnoliopsida</taxon>
        <taxon>eudicotyledons</taxon>
        <taxon>Gunneridae</taxon>
        <taxon>Pentapetalae</taxon>
        <taxon>rosids</taxon>
        <taxon>malvids</taxon>
        <taxon>Brassicales</taxon>
        <taxon>Brassicaceae</taxon>
        <taxon>Camelineae</taxon>
        <taxon>Arabidopsis</taxon>
    </lineage>
</organism>
<dbReference type="InterPro" id="IPR045051">
    <property type="entry name" value="SBT"/>
</dbReference>
<evidence type="ECO:0000256" key="2">
    <source>
        <dbReference type="ARBA" id="ARBA00022729"/>
    </source>
</evidence>
<keyword evidence="3" id="KW-0472">Membrane</keyword>
<accession>D7KMY3</accession>
<evidence type="ECO:0000256" key="3">
    <source>
        <dbReference type="SAM" id="Phobius"/>
    </source>
</evidence>
<dbReference type="GO" id="GO:0006508">
    <property type="term" value="P:proteolysis"/>
    <property type="evidence" value="ECO:0007669"/>
    <property type="project" value="InterPro"/>
</dbReference>
<sequence length="348" mass="38870">MMVVINYTYGALFFCVKLLGGIKVLHILLLGHKVRSESKAHCQVIVVKDITVAEYYFLVELVSINANVVIRYKRLLKLGGKRSTTFGGNVVKWKWNKGSFVLELQPKSMVAVIRNGQFSNSLPKCATATTTTQRNLKNLCMLFIELVNCYNEGKIGKLEELVLTMFEERFIYGSPLRPPNTHSEVGLYYDLGKFSTEIQSEKMQIFEVILHLLGFDLPISGFSVNLWIGFSLPYFTLFSVTGLSCYRRLHERWHCGIGSFHAVKNGVTVVCSAGNSDPKSGTVSKVAPWIITVGASSMDREQRKASRICKGSLDPEKVKGKILVCLRGDNARVDKGQQAVVAGMELRE</sequence>
<evidence type="ECO:0000256" key="1">
    <source>
        <dbReference type="ARBA" id="ARBA00011073"/>
    </source>
</evidence>
<dbReference type="CDD" id="cd02120">
    <property type="entry name" value="PA_subtilisin_like"/>
    <property type="match status" value="1"/>
</dbReference>
<dbReference type="AlphaFoldDB" id="D7KMY3"/>
<dbReference type="EMBL" id="GL348713">
    <property type="protein sequence ID" value="EFH67516.1"/>
    <property type="molecule type" value="Genomic_DNA"/>
</dbReference>
<dbReference type="InterPro" id="IPR036852">
    <property type="entry name" value="Peptidase_S8/S53_dom_sf"/>
</dbReference>
<dbReference type="SUPFAM" id="SSF52743">
    <property type="entry name" value="Subtilisin-like"/>
    <property type="match status" value="1"/>
</dbReference>
<name>D7KMY3_ARALL</name>
<evidence type="ECO:0000313" key="5">
    <source>
        <dbReference type="Proteomes" id="UP000008694"/>
    </source>
</evidence>
<comment type="similarity">
    <text evidence="1">Belongs to the peptidase S8 family.</text>
</comment>
<dbReference type="eggNOG" id="KOG2582">
    <property type="taxonomic scope" value="Eukaryota"/>
</dbReference>
<dbReference type="Gramene" id="scaffold_104134.1">
    <property type="protein sequence ID" value="scaffold_104134.1"/>
    <property type="gene ID" value="scaffold_104134.1"/>
</dbReference>
<dbReference type="STRING" id="81972.D7KMY3"/>
<dbReference type="GO" id="GO:0004252">
    <property type="term" value="F:serine-type endopeptidase activity"/>
    <property type="evidence" value="ECO:0007669"/>
    <property type="project" value="InterPro"/>
</dbReference>
<dbReference type="PANTHER" id="PTHR10795">
    <property type="entry name" value="PROPROTEIN CONVERTASE SUBTILISIN/KEXIN"/>
    <property type="match status" value="1"/>
</dbReference>
<protein>
    <submittedName>
        <fullName evidence="4">Predicted protein</fullName>
    </submittedName>
</protein>